<evidence type="ECO:0000256" key="4">
    <source>
        <dbReference type="ARBA" id="ARBA00022547"/>
    </source>
</evidence>
<dbReference type="GO" id="GO:0005743">
    <property type="term" value="C:mitochondrial inner membrane"/>
    <property type="evidence" value="ECO:0007669"/>
    <property type="project" value="UniProtKB-SubCell"/>
</dbReference>
<evidence type="ECO:0000256" key="3">
    <source>
        <dbReference type="ARBA" id="ARBA00022448"/>
    </source>
</evidence>
<keyword evidence="3" id="KW-0813">Transport</keyword>
<dbReference type="EMBL" id="MW199176">
    <property type="protein sequence ID" value="QPN54239.1"/>
    <property type="molecule type" value="Genomic_DNA"/>
</dbReference>
<evidence type="ECO:0000256" key="9">
    <source>
        <dbReference type="ARBA" id="ARBA00023136"/>
    </source>
</evidence>
<dbReference type="SUPFAM" id="SSF81336">
    <property type="entry name" value="F1F0 ATP synthase subunit A"/>
    <property type="match status" value="1"/>
</dbReference>
<organism evidence="13">
    <name type="scientific">Ricinus sp. ADS-2020</name>
    <dbReference type="NCBI Taxonomy" id="2794903"/>
    <lineage>
        <taxon>Eukaryota</taxon>
        <taxon>Metazoa</taxon>
        <taxon>Ecdysozoa</taxon>
        <taxon>Arthropoda</taxon>
        <taxon>Hexapoda</taxon>
        <taxon>Insecta</taxon>
        <taxon>Pterygota</taxon>
        <taxon>Neoptera</taxon>
        <taxon>Paraneoptera</taxon>
        <taxon>Psocodea</taxon>
        <taxon>Troctomorpha</taxon>
        <taxon>Phthiraptera</taxon>
        <taxon>Amblycera</taxon>
        <taxon>Ricinidae</taxon>
        <taxon>Ricinus</taxon>
    </lineage>
</organism>
<keyword evidence="9 12" id="KW-0472">Membrane</keyword>
<dbReference type="PRINTS" id="PR00123">
    <property type="entry name" value="ATPASEA"/>
</dbReference>
<feature type="transmembrane region" description="Helical" evidence="12">
    <location>
        <begin position="36"/>
        <end position="54"/>
    </location>
</feature>
<evidence type="ECO:0000256" key="10">
    <source>
        <dbReference type="ARBA" id="ARBA00023310"/>
    </source>
</evidence>
<dbReference type="Pfam" id="PF00119">
    <property type="entry name" value="ATP-synt_A"/>
    <property type="match status" value="1"/>
</dbReference>
<keyword evidence="4" id="KW-0138">CF(0)</keyword>
<protein>
    <recommendedName>
        <fullName evidence="11">ATP synthase subunit a</fullName>
    </recommendedName>
</protein>
<accession>A0A7T1HEZ3</accession>
<dbReference type="Gene3D" id="1.20.120.220">
    <property type="entry name" value="ATP synthase, F0 complex, subunit A"/>
    <property type="match status" value="1"/>
</dbReference>
<keyword evidence="8" id="KW-0406">Ion transport</keyword>
<feature type="transmembrane region" description="Helical" evidence="12">
    <location>
        <begin position="66"/>
        <end position="87"/>
    </location>
</feature>
<name>A0A7T1HEZ3_9NEOP</name>
<dbReference type="GO" id="GO:0045259">
    <property type="term" value="C:proton-transporting ATP synthase complex"/>
    <property type="evidence" value="ECO:0007669"/>
    <property type="project" value="UniProtKB-KW"/>
</dbReference>
<feature type="transmembrane region" description="Helical" evidence="12">
    <location>
        <begin position="177"/>
        <end position="209"/>
    </location>
</feature>
<keyword evidence="7 12" id="KW-1133">Transmembrane helix</keyword>
<dbReference type="AlphaFoldDB" id="A0A7T1HEZ3"/>
<evidence type="ECO:0000256" key="7">
    <source>
        <dbReference type="ARBA" id="ARBA00022989"/>
    </source>
</evidence>
<keyword evidence="6" id="KW-0375">Hydrogen ion transport</keyword>
<keyword evidence="13" id="KW-0496">Mitochondrion</keyword>
<gene>
    <name evidence="13" type="primary">atp6</name>
</gene>
<evidence type="ECO:0000256" key="11">
    <source>
        <dbReference type="RuleBase" id="RU004450"/>
    </source>
</evidence>
<dbReference type="InterPro" id="IPR045083">
    <property type="entry name" value="ATP_synth_F0_asu_bact/mt"/>
</dbReference>
<dbReference type="PANTHER" id="PTHR11410:SF0">
    <property type="entry name" value="ATP SYNTHASE SUBUNIT A"/>
    <property type="match status" value="1"/>
</dbReference>
<evidence type="ECO:0000256" key="6">
    <source>
        <dbReference type="ARBA" id="ARBA00022781"/>
    </source>
</evidence>
<comment type="subcellular location">
    <subcellularLocation>
        <location evidence="1">Membrane</location>
        <topology evidence="1">Multi-pass membrane protein</topology>
    </subcellularLocation>
    <subcellularLocation>
        <location evidence="11">Mitochondrion inner membrane</location>
        <topology evidence="11">Multi-pass membrane protein</topology>
    </subcellularLocation>
</comment>
<dbReference type="GO" id="GO:0046933">
    <property type="term" value="F:proton-transporting ATP synthase activity, rotational mechanism"/>
    <property type="evidence" value="ECO:0007669"/>
    <property type="project" value="TreeGrafter"/>
</dbReference>
<reference evidence="13" key="1">
    <citation type="journal article" date="2020" name="Gene">
        <title>Structure, gene order, and nucleotide composition of mitochondrial genomes in parasitic lice from Amblycera.</title>
        <authorList>
            <person name="Sweet A.D."/>
            <person name="Johnson K.P."/>
            <person name="Cao Y."/>
            <person name="de Moya R.S."/>
            <person name="Skinner R.K."/>
            <person name="Tan M."/>
            <person name="Virrueta-Herrera S."/>
            <person name="Cameron S.L."/>
        </authorList>
    </citation>
    <scope>NUCLEOTIDE SEQUENCE</scope>
    <source>
        <strain evidence="13">Risp</strain>
    </source>
</reference>
<dbReference type="InterPro" id="IPR000568">
    <property type="entry name" value="ATP_synth_F0_asu"/>
</dbReference>
<evidence type="ECO:0000256" key="12">
    <source>
        <dbReference type="SAM" id="Phobius"/>
    </source>
</evidence>
<proteinExistence type="inferred from homology"/>
<dbReference type="InterPro" id="IPR035908">
    <property type="entry name" value="F0_ATP_A_sf"/>
</dbReference>
<feature type="transmembrane region" description="Helical" evidence="12">
    <location>
        <begin position="93"/>
        <end position="113"/>
    </location>
</feature>
<evidence type="ECO:0000313" key="13">
    <source>
        <dbReference type="EMBL" id="QPN54239.1"/>
    </source>
</evidence>
<feature type="transmembrane region" description="Helical" evidence="12">
    <location>
        <begin position="12"/>
        <end position="30"/>
    </location>
</feature>
<dbReference type="NCBIfam" id="TIGR01131">
    <property type="entry name" value="ATP_synt_6_or_A"/>
    <property type="match status" value="1"/>
</dbReference>
<comment type="similarity">
    <text evidence="2">Belongs to the ATPase A chain family.</text>
</comment>
<evidence type="ECO:0000256" key="1">
    <source>
        <dbReference type="ARBA" id="ARBA00004141"/>
    </source>
</evidence>
<keyword evidence="10" id="KW-0066">ATP synthesis</keyword>
<dbReference type="PANTHER" id="PTHR11410">
    <property type="entry name" value="ATP SYNTHASE SUBUNIT A"/>
    <property type="match status" value="1"/>
</dbReference>
<evidence type="ECO:0000256" key="8">
    <source>
        <dbReference type="ARBA" id="ARBA00023065"/>
    </source>
</evidence>
<keyword evidence="5 12" id="KW-0812">Transmembrane</keyword>
<sequence length="213" mass="24772">MTSLMSVFDPSSSLTSFNICWFFPLLWIVWPKQFWVLPSLIHILIFNFKNLVLSMMWVKSNQEKKFFMTIFFFIMLINLINAIPLSFPISSNFCFDFCLMIIIWTTVVMSSFLKKKNEFLAHFVIPNISKSYSLISVNMEFVSFFARPFALMMRLMGNMTAGHVLLSLSHSFISSNIPVLVSSFLIMSYELCVCVIQAYVFSGLSVFYYKELD</sequence>
<feature type="transmembrane region" description="Helical" evidence="12">
    <location>
        <begin position="134"/>
        <end position="157"/>
    </location>
</feature>
<evidence type="ECO:0000256" key="5">
    <source>
        <dbReference type="ARBA" id="ARBA00022692"/>
    </source>
</evidence>
<evidence type="ECO:0000256" key="2">
    <source>
        <dbReference type="ARBA" id="ARBA00006810"/>
    </source>
</evidence>
<geneLocation type="mitochondrion" evidence="13"/>
<dbReference type="CDD" id="cd00310">
    <property type="entry name" value="ATP-synt_Fo_a_6"/>
    <property type="match status" value="1"/>
</dbReference>